<keyword evidence="2" id="KW-1185">Reference proteome</keyword>
<dbReference type="Gene3D" id="3.30.420.10">
    <property type="entry name" value="Ribonuclease H-like superfamily/Ribonuclease H"/>
    <property type="match status" value="1"/>
</dbReference>
<dbReference type="GO" id="GO:0003676">
    <property type="term" value="F:nucleic acid binding"/>
    <property type="evidence" value="ECO:0007669"/>
    <property type="project" value="InterPro"/>
</dbReference>
<dbReference type="PANTHER" id="PTHR46791:SF7">
    <property type="entry name" value="INTEGRASE CATALYTIC DOMAIN-CONTAINING PROTEIN"/>
    <property type="match status" value="1"/>
</dbReference>
<dbReference type="PROSITE" id="PS50994">
    <property type="entry name" value="INTEGRASE"/>
    <property type="match status" value="1"/>
</dbReference>
<name>A0A8M1HIE8_BETSP</name>
<dbReference type="InterPro" id="IPR012337">
    <property type="entry name" value="RNaseH-like_sf"/>
</dbReference>
<dbReference type="GeneID" id="121202433"/>
<dbReference type="InterPro" id="IPR036397">
    <property type="entry name" value="RNaseH_sf"/>
</dbReference>
<feature type="domain" description="Integrase catalytic" evidence="1">
    <location>
        <begin position="182"/>
        <end position="363"/>
    </location>
</feature>
<dbReference type="GO" id="GO:0015074">
    <property type="term" value="P:DNA integration"/>
    <property type="evidence" value="ECO:0007669"/>
    <property type="project" value="InterPro"/>
</dbReference>
<sequence length="436" mass="49140">MAVSSGSLPLSEIERAVTAGVRAALQAAVPQALNTPLTVSTLPDDTHRHPGTATASLATAVTSLRSHEHTSISREDIESLLALGTTLTEVAKVLQISRPTLYKLMQDYNIRHTRFCNISDEELDATINEIKSEHPNIGQIMLIGHLRSKNIVVQRCRIRQSVQRIDAAGIESRRTATIQRRVYTVPFPNYIWHIDGNHKLIRWKLVVHCAMDGYSRLLVFLQCSSNNMAETVMDLFRTAISKYGRPLHVRTDYGGENAQIWQDMRLHRGETSVLTGSSVHNQRIERFNRDLNKNCRDVFAPIFNELESTEALDVDNDTDLFCLHYVYIPRINQTLNAFKAAFNNHSVSTEGNRTPLQMFSLDRHTLLLNHPDAATQNNITVDSASTLHAPVSLCPLNHQDLQELAVTINPLEHDGNNGKTTYQRVQEFVFHKLVNE</sequence>
<dbReference type="Gene3D" id="1.10.10.60">
    <property type="entry name" value="Homeodomain-like"/>
    <property type="match status" value="1"/>
</dbReference>
<dbReference type="KEGG" id="bspl:121202433"/>
<accession>A0A8M1HIE8</accession>
<evidence type="ECO:0000313" key="3">
    <source>
        <dbReference type="RefSeq" id="XP_040928007.1"/>
    </source>
</evidence>
<dbReference type="InterPro" id="IPR001584">
    <property type="entry name" value="Integrase_cat-core"/>
</dbReference>
<protein>
    <submittedName>
        <fullName evidence="3">Uncharacterized protein LOC121202433 isoform X1</fullName>
    </submittedName>
</protein>
<dbReference type="AlphaFoldDB" id="A0A8M1HIE8"/>
<proteinExistence type="predicted"/>
<evidence type="ECO:0000259" key="1">
    <source>
        <dbReference type="PROSITE" id="PS50994"/>
    </source>
</evidence>
<dbReference type="PANTHER" id="PTHR46791">
    <property type="entry name" value="EXPRESSED PROTEIN"/>
    <property type="match status" value="1"/>
</dbReference>
<reference evidence="3" key="1">
    <citation type="submission" date="2025-08" db="UniProtKB">
        <authorList>
            <consortium name="RefSeq"/>
        </authorList>
    </citation>
    <scope>IDENTIFICATION</scope>
</reference>
<evidence type="ECO:0000313" key="2">
    <source>
        <dbReference type="Proteomes" id="UP000515150"/>
    </source>
</evidence>
<dbReference type="Proteomes" id="UP000515150">
    <property type="component" value="Chromosome 1"/>
</dbReference>
<dbReference type="Pfam" id="PF24764">
    <property type="entry name" value="rva_4"/>
    <property type="match status" value="1"/>
</dbReference>
<dbReference type="OrthoDB" id="2686689at2759"/>
<gene>
    <name evidence="3" type="primary">LOC121202433</name>
</gene>
<dbReference type="InterPro" id="IPR058913">
    <property type="entry name" value="Integrase_dom_put"/>
</dbReference>
<dbReference type="RefSeq" id="XP_040928007.1">
    <property type="nucleotide sequence ID" value="XM_041072073.2"/>
</dbReference>
<dbReference type="SUPFAM" id="SSF53098">
    <property type="entry name" value="Ribonuclease H-like"/>
    <property type="match status" value="1"/>
</dbReference>
<organism evidence="2 3">
    <name type="scientific">Betta splendens</name>
    <name type="common">Siamese fighting fish</name>
    <dbReference type="NCBI Taxonomy" id="158456"/>
    <lineage>
        <taxon>Eukaryota</taxon>
        <taxon>Metazoa</taxon>
        <taxon>Chordata</taxon>
        <taxon>Craniata</taxon>
        <taxon>Vertebrata</taxon>
        <taxon>Euteleostomi</taxon>
        <taxon>Actinopterygii</taxon>
        <taxon>Neopterygii</taxon>
        <taxon>Teleostei</taxon>
        <taxon>Neoteleostei</taxon>
        <taxon>Acanthomorphata</taxon>
        <taxon>Anabantaria</taxon>
        <taxon>Anabantiformes</taxon>
        <taxon>Anabantoidei</taxon>
        <taxon>Osphronemidae</taxon>
        <taxon>Betta</taxon>
    </lineage>
</organism>